<gene>
    <name evidence="2" type="ORF">ERUC_LOCUS35526</name>
</gene>
<protein>
    <submittedName>
        <fullName evidence="2">Uncharacterized protein</fullName>
    </submittedName>
</protein>
<name>A0ABC8LHC0_ERUVS</name>
<accession>A0ABC8LHC0</accession>
<comment type="caution">
    <text evidence="2">The sequence shown here is derived from an EMBL/GenBank/DDBJ whole genome shotgun (WGS) entry which is preliminary data.</text>
</comment>
<dbReference type="Proteomes" id="UP001642260">
    <property type="component" value="Unassembled WGS sequence"/>
</dbReference>
<keyword evidence="1" id="KW-0812">Transmembrane</keyword>
<reference evidence="2 3" key="1">
    <citation type="submission" date="2022-03" db="EMBL/GenBank/DDBJ databases">
        <authorList>
            <person name="Macdonald S."/>
            <person name="Ahmed S."/>
            <person name="Newling K."/>
        </authorList>
    </citation>
    <scope>NUCLEOTIDE SEQUENCE [LARGE SCALE GENOMIC DNA]</scope>
</reference>
<proteinExistence type="predicted"/>
<dbReference type="EMBL" id="CAKOAT010574042">
    <property type="protein sequence ID" value="CAH8383043.1"/>
    <property type="molecule type" value="Genomic_DNA"/>
</dbReference>
<evidence type="ECO:0000313" key="3">
    <source>
        <dbReference type="Proteomes" id="UP001642260"/>
    </source>
</evidence>
<dbReference type="AlphaFoldDB" id="A0ABC8LHC0"/>
<keyword evidence="3" id="KW-1185">Reference proteome</keyword>
<sequence>MGVDVVLVNEKTVYFFCTGELMLLILQMVGASLPARSAQEIFKVDSHRSHVELTITKQLGSLYDQSYNATTRYLGCLCEAVIYQPQLCVDHVVLFTYMSSSQFLMEQKMLSLWHLMER</sequence>
<organism evidence="2 3">
    <name type="scientific">Eruca vesicaria subsp. sativa</name>
    <name type="common">Garden rocket</name>
    <name type="synonym">Eruca sativa</name>
    <dbReference type="NCBI Taxonomy" id="29727"/>
    <lineage>
        <taxon>Eukaryota</taxon>
        <taxon>Viridiplantae</taxon>
        <taxon>Streptophyta</taxon>
        <taxon>Embryophyta</taxon>
        <taxon>Tracheophyta</taxon>
        <taxon>Spermatophyta</taxon>
        <taxon>Magnoliopsida</taxon>
        <taxon>eudicotyledons</taxon>
        <taxon>Gunneridae</taxon>
        <taxon>Pentapetalae</taxon>
        <taxon>rosids</taxon>
        <taxon>malvids</taxon>
        <taxon>Brassicales</taxon>
        <taxon>Brassicaceae</taxon>
        <taxon>Brassiceae</taxon>
        <taxon>Eruca</taxon>
    </lineage>
</organism>
<feature type="transmembrane region" description="Helical" evidence="1">
    <location>
        <begin position="12"/>
        <end position="33"/>
    </location>
</feature>
<keyword evidence="1" id="KW-1133">Transmembrane helix</keyword>
<evidence type="ECO:0000256" key="1">
    <source>
        <dbReference type="SAM" id="Phobius"/>
    </source>
</evidence>
<evidence type="ECO:0000313" key="2">
    <source>
        <dbReference type="EMBL" id="CAH8383043.1"/>
    </source>
</evidence>
<keyword evidence="1" id="KW-0472">Membrane</keyword>